<dbReference type="HOGENOM" id="CLU_006958_2_0_0"/>
<dbReference type="eggNOG" id="COG0270">
    <property type="taxonomic scope" value="Bacteria"/>
</dbReference>
<dbReference type="Pfam" id="PF00145">
    <property type="entry name" value="DNA_methylase"/>
    <property type="match status" value="1"/>
</dbReference>
<dbReference type="OrthoDB" id="32195at2"/>
<dbReference type="STRING" id="525903.Taci_0961"/>
<dbReference type="GO" id="GO:0044027">
    <property type="term" value="P:negative regulation of gene expression via chromosomal CpG island methylation"/>
    <property type="evidence" value="ECO:0007669"/>
    <property type="project" value="TreeGrafter"/>
</dbReference>
<dbReference type="NCBIfam" id="TIGR00675">
    <property type="entry name" value="dcm"/>
    <property type="match status" value="1"/>
</dbReference>
<gene>
    <name evidence="8" type="ordered locus">Taci_0961</name>
</gene>
<evidence type="ECO:0000256" key="2">
    <source>
        <dbReference type="ARBA" id="ARBA00022679"/>
    </source>
</evidence>
<keyword evidence="4" id="KW-0680">Restriction system</keyword>
<protein>
    <recommendedName>
        <fullName evidence="7">Cytosine-specific methyltransferase</fullName>
        <ecNumber evidence="7">2.1.1.37</ecNumber>
    </recommendedName>
</protein>
<evidence type="ECO:0000313" key="9">
    <source>
        <dbReference type="Proteomes" id="UP000002030"/>
    </source>
</evidence>
<dbReference type="InterPro" id="IPR050390">
    <property type="entry name" value="C5-Methyltransferase"/>
</dbReference>
<dbReference type="Gene3D" id="3.90.120.10">
    <property type="entry name" value="DNA Methylase, subunit A, domain 2"/>
    <property type="match status" value="1"/>
</dbReference>
<feature type="active site" evidence="5">
    <location>
        <position position="84"/>
    </location>
</feature>
<evidence type="ECO:0000256" key="6">
    <source>
        <dbReference type="RuleBase" id="RU000416"/>
    </source>
</evidence>
<dbReference type="Gene3D" id="3.40.50.150">
    <property type="entry name" value="Vaccinia Virus protein VP39"/>
    <property type="match status" value="1"/>
</dbReference>
<name>D1BA90_THEAS</name>
<organism evidence="8 9">
    <name type="scientific">Thermanaerovibrio acidaminovorans (strain ATCC 49978 / DSM 6589 / Su883)</name>
    <name type="common">Selenomonas acidaminovorans</name>
    <dbReference type="NCBI Taxonomy" id="525903"/>
    <lineage>
        <taxon>Bacteria</taxon>
        <taxon>Thermotogati</taxon>
        <taxon>Synergistota</taxon>
        <taxon>Synergistia</taxon>
        <taxon>Synergistales</taxon>
        <taxon>Synergistaceae</taxon>
        <taxon>Thermanaerovibrio</taxon>
    </lineage>
</organism>
<reference evidence="8 9" key="1">
    <citation type="journal article" date="2009" name="Stand. Genomic Sci.">
        <title>Complete genome sequence of Thermanaerovibrio acidaminovorans type strain (Su883).</title>
        <authorList>
            <person name="Chovatia M."/>
            <person name="Sikorski J."/>
            <person name="Schroder M."/>
            <person name="Lapidus A."/>
            <person name="Nolan M."/>
            <person name="Tice H."/>
            <person name="Glavina Del Rio T."/>
            <person name="Copeland A."/>
            <person name="Cheng J.F."/>
            <person name="Lucas S."/>
            <person name="Chen F."/>
            <person name="Bruce D."/>
            <person name="Goodwin L."/>
            <person name="Pitluck S."/>
            <person name="Ivanova N."/>
            <person name="Mavromatis K."/>
            <person name="Ovchinnikova G."/>
            <person name="Pati A."/>
            <person name="Chen A."/>
            <person name="Palaniappan K."/>
            <person name="Land M."/>
            <person name="Hauser L."/>
            <person name="Chang Y.J."/>
            <person name="Jeffries C.D."/>
            <person name="Chain P."/>
            <person name="Saunders E."/>
            <person name="Detter J.C."/>
            <person name="Brettin T."/>
            <person name="Rohde M."/>
            <person name="Goker M."/>
            <person name="Spring S."/>
            <person name="Bristow J."/>
            <person name="Markowitz V."/>
            <person name="Hugenholtz P."/>
            <person name="Kyrpides N.C."/>
            <person name="Klenk H.P."/>
            <person name="Eisen J.A."/>
        </authorList>
    </citation>
    <scope>NUCLEOTIDE SEQUENCE [LARGE SCALE GENOMIC DNA]</scope>
    <source>
        <strain evidence="9">ATCC 49978 / DSM 6589 / Su883</strain>
    </source>
</reference>
<dbReference type="Proteomes" id="UP000002030">
    <property type="component" value="Chromosome"/>
</dbReference>
<evidence type="ECO:0000256" key="3">
    <source>
        <dbReference type="ARBA" id="ARBA00022691"/>
    </source>
</evidence>
<dbReference type="PROSITE" id="PS51679">
    <property type="entry name" value="SAM_MT_C5"/>
    <property type="match status" value="1"/>
</dbReference>
<evidence type="ECO:0000256" key="7">
    <source>
        <dbReference type="RuleBase" id="RU000417"/>
    </source>
</evidence>
<comment type="catalytic activity">
    <reaction evidence="7">
        <text>a 2'-deoxycytidine in DNA + S-adenosyl-L-methionine = a 5-methyl-2'-deoxycytidine in DNA + S-adenosyl-L-homocysteine + H(+)</text>
        <dbReference type="Rhea" id="RHEA:13681"/>
        <dbReference type="Rhea" id="RHEA-COMP:11369"/>
        <dbReference type="Rhea" id="RHEA-COMP:11370"/>
        <dbReference type="ChEBI" id="CHEBI:15378"/>
        <dbReference type="ChEBI" id="CHEBI:57856"/>
        <dbReference type="ChEBI" id="CHEBI:59789"/>
        <dbReference type="ChEBI" id="CHEBI:85452"/>
        <dbReference type="ChEBI" id="CHEBI:85454"/>
        <dbReference type="EC" id="2.1.1.37"/>
    </reaction>
</comment>
<dbReference type="REBASE" id="22774">
    <property type="entry name" value="M.TacII"/>
</dbReference>
<dbReference type="PANTHER" id="PTHR10629:SF52">
    <property type="entry name" value="DNA (CYTOSINE-5)-METHYLTRANSFERASE 1"/>
    <property type="match status" value="1"/>
</dbReference>
<dbReference type="GO" id="GO:0032259">
    <property type="term" value="P:methylation"/>
    <property type="evidence" value="ECO:0007669"/>
    <property type="project" value="UniProtKB-KW"/>
</dbReference>
<dbReference type="InterPro" id="IPR029063">
    <property type="entry name" value="SAM-dependent_MTases_sf"/>
</dbReference>
<evidence type="ECO:0000313" key="8">
    <source>
        <dbReference type="EMBL" id="ACZ19193.1"/>
    </source>
</evidence>
<keyword evidence="9" id="KW-1185">Reference proteome</keyword>
<dbReference type="RefSeq" id="WP_012869708.1">
    <property type="nucleotide sequence ID" value="NC_013522.1"/>
</dbReference>
<dbReference type="SUPFAM" id="SSF53335">
    <property type="entry name" value="S-adenosyl-L-methionine-dependent methyltransferases"/>
    <property type="match status" value="1"/>
</dbReference>
<accession>D1BA90</accession>
<sequence length="350" mass="39118">MKYRLGELFCGPGGLAYGAINARSADGKHFIVHEWANDYDKDTCETYRYNICPDRPESVYHEDIRKLNMDKLTPIDALAFGFPCNDFSVVGEQKGINGVFGPLYSYGVKALKKFQPMWFLAENVGGLRNANDGKAFAKILDELKETGYVITPHLYKFEQYGIPQARHRIIIVGIRNDINVTFKVPSPAPYANIDNTCRTALEVPPIPADAPNNERTKQSKTVIQRLLHIKPGENAFTADLPPELQLKVKGAKISQIYKRLDPGKPAYTVTGSGGGGTHIYHWSEPRALTNRERARLQTFPDTFVFMGSKESVRKQIGMAVPCQGAKIIFEAILNCFAGIEYESIEPNINE</sequence>
<dbReference type="PANTHER" id="PTHR10629">
    <property type="entry name" value="CYTOSINE-SPECIFIC METHYLTRANSFERASE"/>
    <property type="match status" value="1"/>
</dbReference>
<dbReference type="InterPro" id="IPR001525">
    <property type="entry name" value="C5_MeTfrase"/>
</dbReference>
<evidence type="ECO:0000256" key="1">
    <source>
        <dbReference type="ARBA" id="ARBA00022603"/>
    </source>
</evidence>
<dbReference type="EnsemblBacteria" id="ACZ19193">
    <property type="protein sequence ID" value="ACZ19193"/>
    <property type="gene ID" value="Taci_0961"/>
</dbReference>
<dbReference type="PRINTS" id="PR00105">
    <property type="entry name" value="C5METTRFRASE"/>
</dbReference>
<keyword evidence="3 5" id="KW-0949">S-adenosyl-L-methionine</keyword>
<dbReference type="AlphaFoldDB" id="D1BA90"/>
<keyword evidence="2 5" id="KW-0808">Transferase</keyword>
<comment type="similarity">
    <text evidence="5 6">Belongs to the class I-like SAM-binding methyltransferase superfamily. C5-methyltransferase family.</text>
</comment>
<dbReference type="EC" id="2.1.1.37" evidence="7"/>
<evidence type="ECO:0000256" key="4">
    <source>
        <dbReference type="ARBA" id="ARBA00022747"/>
    </source>
</evidence>
<proteinExistence type="inferred from homology"/>
<dbReference type="GO" id="GO:0009307">
    <property type="term" value="P:DNA restriction-modification system"/>
    <property type="evidence" value="ECO:0007669"/>
    <property type="project" value="UniProtKB-KW"/>
</dbReference>
<dbReference type="EMBL" id="CP001818">
    <property type="protein sequence ID" value="ACZ19193.1"/>
    <property type="molecule type" value="Genomic_DNA"/>
</dbReference>
<dbReference type="KEGG" id="tai:Taci_0961"/>
<keyword evidence="1 5" id="KW-0489">Methyltransferase</keyword>
<dbReference type="GO" id="GO:0003677">
    <property type="term" value="F:DNA binding"/>
    <property type="evidence" value="ECO:0007669"/>
    <property type="project" value="TreeGrafter"/>
</dbReference>
<evidence type="ECO:0000256" key="5">
    <source>
        <dbReference type="PROSITE-ProRule" id="PRU01016"/>
    </source>
</evidence>
<dbReference type="GO" id="GO:0003886">
    <property type="term" value="F:DNA (cytosine-5-)-methyltransferase activity"/>
    <property type="evidence" value="ECO:0007669"/>
    <property type="project" value="UniProtKB-EC"/>
</dbReference>
<dbReference type="PROSITE" id="PS00094">
    <property type="entry name" value="C5_MTASE_1"/>
    <property type="match status" value="1"/>
</dbReference>
<dbReference type="InterPro" id="IPR018117">
    <property type="entry name" value="C5_DNA_meth_AS"/>
</dbReference>